<keyword evidence="10" id="KW-1185">Reference proteome</keyword>
<dbReference type="Proteomes" id="UP000193719">
    <property type="component" value="Unassembled WGS sequence"/>
</dbReference>
<dbReference type="PANTHER" id="PTHR13045:SF0">
    <property type="entry name" value="7-METHYLGUANOSINE PHOSPHATE-SPECIFIC 5'-NUCLEOTIDASE"/>
    <property type="match status" value="1"/>
</dbReference>
<dbReference type="Gene3D" id="3.40.50.1000">
    <property type="entry name" value="HAD superfamily/HAD-like"/>
    <property type="match status" value="1"/>
</dbReference>
<dbReference type="STRING" id="1754191.A0A1Y1VE02"/>
<evidence type="ECO:0000313" key="10">
    <source>
        <dbReference type="Proteomes" id="UP000193719"/>
    </source>
</evidence>
<evidence type="ECO:0000313" key="9">
    <source>
        <dbReference type="EMBL" id="ORX53324.1"/>
    </source>
</evidence>
<dbReference type="Gene3D" id="1.10.150.340">
    <property type="entry name" value="Pyrimidine 5'-nucleotidase (UMPH-1), N-terminal domain"/>
    <property type="match status" value="1"/>
</dbReference>
<dbReference type="OrthoDB" id="10014216at2759"/>
<dbReference type="SFLD" id="SFLDG01128">
    <property type="entry name" value="C1.4:_5'-Nucleotidase_Like"/>
    <property type="match status" value="1"/>
</dbReference>
<organism evidence="9 10">
    <name type="scientific">Piromyces finnis</name>
    <dbReference type="NCBI Taxonomy" id="1754191"/>
    <lineage>
        <taxon>Eukaryota</taxon>
        <taxon>Fungi</taxon>
        <taxon>Fungi incertae sedis</taxon>
        <taxon>Chytridiomycota</taxon>
        <taxon>Chytridiomycota incertae sedis</taxon>
        <taxon>Neocallimastigomycetes</taxon>
        <taxon>Neocallimastigales</taxon>
        <taxon>Neocallimastigaceae</taxon>
        <taxon>Piromyces</taxon>
    </lineage>
</organism>
<dbReference type="EC" id="3.1.3.5" evidence="3"/>
<dbReference type="GO" id="GO:0000166">
    <property type="term" value="F:nucleotide binding"/>
    <property type="evidence" value="ECO:0007669"/>
    <property type="project" value="UniProtKB-KW"/>
</dbReference>
<reference evidence="9 10" key="1">
    <citation type="submission" date="2016-08" db="EMBL/GenBank/DDBJ databases">
        <title>Genomes of anaerobic fungi encode conserved fungal cellulosomes for biomass hydrolysis.</title>
        <authorList>
            <consortium name="DOE Joint Genome Institute"/>
            <person name="Haitjema C.H."/>
            <person name="Gilmore S.P."/>
            <person name="Henske J.K."/>
            <person name="Solomon K.V."/>
            <person name="De Groot R."/>
            <person name="Kuo A."/>
            <person name="Mondo S.J."/>
            <person name="Salamov A.A."/>
            <person name="Labutti K."/>
            <person name="Zhao Z."/>
            <person name="Chiniquy J."/>
            <person name="Barry K."/>
            <person name="Brewer H.M."/>
            <person name="Purvine S.O."/>
            <person name="Wright A.T."/>
            <person name="Boxma B."/>
            <person name="Van Alen T."/>
            <person name="Hackstein J.H."/>
            <person name="Baker S.E."/>
            <person name="Grigoriev I.V."/>
            <person name="O'Malley M.A."/>
        </authorList>
    </citation>
    <scope>NUCLEOTIDE SEQUENCE [LARGE SCALE GENOMIC DNA]</scope>
    <source>
        <strain evidence="10">finn</strain>
    </source>
</reference>
<dbReference type="GO" id="GO:0000287">
    <property type="term" value="F:magnesium ion binding"/>
    <property type="evidence" value="ECO:0007669"/>
    <property type="project" value="InterPro"/>
</dbReference>
<evidence type="ECO:0000256" key="1">
    <source>
        <dbReference type="ARBA" id="ARBA00000815"/>
    </source>
</evidence>
<dbReference type="InterPro" id="IPR023214">
    <property type="entry name" value="HAD_sf"/>
</dbReference>
<dbReference type="GO" id="GO:0008253">
    <property type="term" value="F:5'-nucleotidase activity"/>
    <property type="evidence" value="ECO:0007669"/>
    <property type="project" value="UniProtKB-EC"/>
</dbReference>
<dbReference type="SUPFAM" id="SSF56784">
    <property type="entry name" value="HAD-like"/>
    <property type="match status" value="1"/>
</dbReference>
<dbReference type="GO" id="GO:0005737">
    <property type="term" value="C:cytoplasm"/>
    <property type="evidence" value="ECO:0007669"/>
    <property type="project" value="InterPro"/>
</dbReference>
<keyword evidence="8" id="KW-0546">Nucleotide metabolism</keyword>
<dbReference type="SFLD" id="SFLDS00003">
    <property type="entry name" value="Haloacid_Dehalogenase"/>
    <property type="match status" value="1"/>
</dbReference>
<dbReference type="FunFam" id="1.10.150.340:FF:000001">
    <property type="entry name" value="Cytosolic 5-nucleotidase 3-like"/>
    <property type="match status" value="1"/>
</dbReference>
<evidence type="ECO:0000256" key="3">
    <source>
        <dbReference type="ARBA" id="ARBA00012643"/>
    </source>
</evidence>
<evidence type="ECO:0000256" key="7">
    <source>
        <dbReference type="ARBA" id="ARBA00022842"/>
    </source>
</evidence>
<keyword evidence="6" id="KW-0378">Hydrolase</keyword>
<dbReference type="InterPro" id="IPR006434">
    <property type="entry name" value="Pyrimidine_nucleotidase_eu"/>
</dbReference>
<sequence>MEETALINQLFEKYQNDSNIHIKDEERFKNKLKKLIKDERKSVQVISDFDMTITKYWQDGKRTPSSHCIIAENPLFAEDARKRSVELINKYYPYEISTEISYKEKYKYMVEWWTKQHDIIIEQKLTQEALYELIKAMPVVFREGFIELFEICKSSGIPMLIPSAGIQNVIEGVFKQNNLEYEKLYVKSNQMIFSPETGTCDAFTTPVIHSLNKYQFNFKDSPYEKYIIDRKNILLFGDSLGDIAMSKSIDHEQVISFGFLNLEVDKKLEKYKNVFDVVITNDSSFNFANDIIKLLKE</sequence>
<reference evidence="9 10" key="2">
    <citation type="submission" date="2016-08" db="EMBL/GenBank/DDBJ databases">
        <title>Pervasive Adenine N6-methylation of Active Genes in Fungi.</title>
        <authorList>
            <consortium name="DOE Joint Genome Institute"/>
            <person name="Mondo S.J."/>
            <person name="Dannebaum R.O."/>
            <person name="Kuo R.C."/>
            <person name="Labutti K."/>
            <person name="Haridas S."/>
            <person name="Kuo A."/>
            <person name="Salamov A."/>
            <person name="Ahrendt S.R."/>
            <person name="Lipzen A."/>
            <person name="Sullivan W."/>
            <person name="Andreopoulos W.B."/>
            <person name="Clum A."/>
            <person name="Lindquist E."/>
            <person name="Daum C."/>
            <person name="Ramamoorthy G.K."/>
            <person name="Gryganskyi A."/>
            <person name="Culley D."/>
            <person name="Magnuson J.K."/>
            <person name="James T.Y."/>
            <person name="O'Malley M.A."/>
            <person name="Stajich J.E."/>
            <person name="Spatafora J.W."/>
            <person name="Visel A."/>
            <person name="Grigoriev I.V."/>
        </authorList>
    </citation>
    <scope>NUCLEOTIDE SEQUENCE [LARGE SCALE GENOMIC DNA]</scope>
    <source>
        <strain evidence="10">finn</strain>
    </source>
</reference>
<evidence type="ECO:0000256" key="8">
    <source>
        <dbReference type="ARBA" id="ARBA00023080"/>
    </source>
</evidence>
<evidence type="ECO:0000256" key="5">
    <source>
        <dbReference type="ARBA" id="ARBA00022741"/>
    </source>
</evidence>
<dbReference type="InterPro" id="IPR036412">
    <property type="entry name" value="HAD-like_sf"/>
</dbReference>
<evidence type="ECO:0000256" key="2">
    <source>
        <dbReference type="ARBA" id="ARBA00008389"/>
    </source>
</evidence>
<gene>
    <name evidence="9" type="ORF">BCR36DRAFT_403555</name>
</gene>
<dbReference type="Pfam" id="PF05822">
    <property type="entry name" value="UMPH-1"/>
    <property type="match status" value="1"/>
</dbReference>
<keyword evidence="7" id="KW-0460">Magnesium</keyword>
<keyword evidence="5" id="KW-0547">Nucleotide-binding</keyword>
<dbReference type="GO" id="GO:0009117">
    <property type="term" value="P:nucleotide metabolic process"/>
    <property type="evidence" value="ECO:0007669"/>
    <property type="project" value="UniProtKB-KW"/>
</dbReference>
<dbReference type="PANTHER" id="PTHR13045">
    <property type="entry name" value="5'-NUCLEOTIDASE"/>
    <property type="match status" value="1"/>
</dbReference>
<dbReference type="AlphaFoldDB" id="A0A1Y1VE02"/>
<comment type="caution">
    <text evidence="9">The sequence shown here is derived from an EMBL/GenBank/DDBJ whole genome shotgun (WGS) entry which is preliminary data.</text>
</comment>
<accession>A0A1Y1VE02</accession>
<evidence type="ECO:0000256" key="4">
    <source>
        <dbReference type="ARBA" id="ARBA00022723"/>
    </source>
</evidence>
<name>A0A1Y1VE02_9FUNG</name>
<comment type="catalytic activity">
    <reaction evidence="1">
        <text>a ribonucleoside 5'-phosphate + H2O = a ribonucleoside + phosphate</text>
        <dbReference type="Rhea" id="RHEA:12484"/>
        <dbReference type="ChEBI" id="CHEBI:15377"/>
        <dbReference type="ChEBI" id="CHEBI:18254"/>
        <dbReference type="ChEBI" id="CHEBI:43474"/>
        <dbReference type="ChEBI" id="CHEBI:58043"/>
        <dbReference type="EC" id="3.1.3.5"/>
    </reaction>
</comment>
<protein>
    <recommendedName>
        <fullName evidence="3">5'-nucleotidase</fullName>
        <ecNumber evidence="3">3.1.3.5</ecNumber>
    </recommendedName>
</protein>
<comment type="similarity">
    <text evidence="2">Belongs to the pyrimidine 5'-nucleotidase family.</text>
</comment>
<keyword evidence="4" id="KW-0479">Metal-binding</keyword>
<evidence type="ECO:0000256" key="6">
    <source>
        <dbReference type="ARBA" id="ARBA00022801"/>
    </source>
</evidence>
<dbReference type="EMBL" id="MCFH01000013">
    <property type="protein sequence ID" value="ORX53324.1"/>
    <property type="molecule type" value="Genomic_DNA"/>
</dbReference>
<proteinExistence type="inferred from homology"/>